<protein>
    <submittedName>
        <fullName evidence="2">Uncharacterized protein</fullName>
    </submittedName>
</protein>
<keyword evidence="1" id="KW-1133">Transmembrane helix</keyword>
<keyword evidence="1" id="KW-0812">Transmembrane</keyword>
<name>A0A099I650_CLOIN</name>
<gene>
    <name evidence="2" type="ORF">CIAN88_09460</name>
</gene>
<dbReference type="Proteomes" id="UP000030008">
    <property type="component" value="Unassembled WGS sequence"/>
</dbReference>
<evidence type="ECO:0000313" key="2">
    <source>
        <dbReference type="EMBL" id="KGJ53389.1"/>
    </source>
</evidence>
<organism evidence="2 3">
    <name type="scientific">Clostridium innocuum</name>
    <dbReference type="NCBI Taxonomy" id="1522"/>
    <lineage>
        <taxon>Bacteria</taxon>
        <taxon>Bacillati</taxon>
        <taxon>Bacillota</taxon>
        <taxon>Clostridia</taxon>
        <taxon>Eubacteriales</taxon>
        <taxon>Clostridiaceae</taxon>
        <taxon>Clostridium</taxon>
    </lineage>
</organism>
<evidence type="ECO:0000313" key="3">
    <source>
        <dbReference type="Proteomes" id="UP000030008"/>
    </source>
</evidence>
<sequence length="189" mass="20981">MQKSQKLTASILLVACITYSLFFPDSVNTALVFVLYAYLLMYLFSKRELPVLSRMKIMIAAFMFSMLMTAVCIAAAELLRGYFLFDGVLMGCLMFLAMGAVIQTLFLILQEFLPDVVQVVLLVLAGLYLINIGVLSAMMFSTLSEIGLTGANTEYILPWDLLGIALCIVLAEGGLFAGIHRLRLYFQSR</sequence>
<feature type="transmembrane region" description="Helical" evidence="1">
    <location>
        <begin position="57"/>
        <end position="76"/>
    </location>
</feature>
<comment type="caution">
    <text evidence="2">The sequence shown here is derived from an EMBL/GenBank/DDBJ whole genome shotgun (WGS) entry which is preliminary data.</text>
</comment>
<accession>A0A099I650</accession>
<dbReference type="RefSeq" id="WP_044905157.1">
    <property type="nucleotide sequence ID" value="NZ_JQIF01000040.1"/>
</dbReference>
<evidence type="ECO:0000256" key="1">
    <source>
        <dbReference type="SAM" id="Phobius"/>
    </source>
</evidence>
<feature type="transmembrane region" description="Helical" evidence="1">
    <location>
        <begin position="29"/>
        <end position="45"/>
    </location>
</feature>
<feature type="transmembrane region" description="Helical" evidence="1">
    <location>
        <begin position="161"/>
        <end position="179"/>
    </location>
</feature>
<proteinExistence type="predicted"/>
<feature type="transmembrane region" description="Helical" evidence="1">
    <location>
        <begin position="88"/>
        <end position="109"/>
    </location>
</feature>
<dbReference type="EMBL" id="JQIF01000040">
    <property type="protein sequence ID" value="KGJ53389.1"/>
    <property type="molecule type" value="Genomic_DNA"/>
</dbReference>
<feature type="transmembrane region" description="Helical" evidence="1">
    <location>
        <begin position="7"/>
        <end position="23"/>
    </location>
</feature>
<keyword evidence="1" id="KW-0472">Membrane</keyword>
<dbReference type="AlphaFoldDB" id="A0A099I650"/>
<feature type="transmembrane region" description="Helical" evidence="1">
    <location>
        <begin position="116"/>
        <end position="141"/>
    </location>
</feature>
<reference evidence="2 3" key="1">
    <citation type="submission" date="2014-08" db="EMBL/GenBank/DDBJ databases">
        <title>Clostridium innocuum, an unnegligible vancomycin-resistant pathogen causing extra-intestinal infections.</title>
        <authorList>
            <person name="Feng Y."/>
            <person name="Chiu C.-H."/>
        </authorList>
    </citation>
    <scope>NUCLEOTIDE SEQUENCE [LARGE SCALE GENOMIC DNA]</scope>
    <source>
        <strain evidence="2 3">AN88</strain>
    </source>
</reference>